<dbReference type="PROSITE" id="PS50949">
    <property type="entry name" value="HTH_GNTR"/>
    <property type="match status" value="1"/>
</dbReference>
<evidence type="ECO:0000256" key="3">
    <source>
        <dbReference type="ARBA" id="ARBA00023163"/>
    </source>
</evidence>
<dbReference type="PANTHER" id="PTHR43537">
    <property type="entry name" value="TRANSCRIPTIONAL REGULATOR, GNTR FAMILY"/>
    <property type="match status" value="1"/>
</dbReference>
<name>A0A239KLU7_9BURK</name>
<gene>
    <name evidence="5" type="ORF">SAMN06265795_116103</name>
</gene>
<evidence type="ECO:0000313" key="6">
    <source>
        <dbReference type="Proteomes" id="UP000198284"/>
    </source>
</evidence>
<dbReference type="SUPFAM" id="SSF48008">
    <property type="entry name" value="GntR ligand-binding domain-like"/>
    <property type="match status" value="1"/>
</dbReference>
<proteinExistence type="predicted"/>
<dbReference type="CDD" id="cd07377">
    <property type="entry name" value="WHTH_GntR"/>
    <property type="match status" value="1"/>
</dbReference>
<dbReference type="SMART" id="SM00895">
    <property type="entry name" value="FCD"/>
    <property type="match status" value="1"/>
</dbReference>
<dbReference type="InterPro" id="IPR011711">
    <property type="entry name" value="GntR_C"/>
</dbReference>
<evidence type="ECO:0000313" key="5">
    <source>
        <dbReference type="EMBL" id="SNT19367.1"/>
    </source>
</evidence>
<keyword evidence="1" id="KW-0805">Transcription regulation</keyword>
<feature type="domain" description="HTH gntR-type" evidence="4">
    <location>
        <begin position="17"/>
        <end position="85"/>
    </location>
</feature>
<dbReference type="Proteomes" id="UP000198284">
    <property type="component" value="Unassembled WGS sequence"/>
</dbReference>
<dbReference type="GO" id="GO:0003700">
    <property type="term" value="F:DNA-binding transcription factor activity"/>
    <property type="evidence" value="ECO:0007669"/>
    <property type="project" value="InterPro"/>
</dbReference>
<dbReference type="GO" id="GO:0003677">
    <property type="term" value="F:DNA binding"/>
    <property type="evidence" value="ECO:0007669"/>
    <property type="project" value="UniProtKB-KW"/>
</dbReference>
<dbReference type="InterPro" id="IPR036388">
    <property type="entry name" value="WH-like_DNA-bd_sf"/>
</dbReference>
<dbReference type="PRINTS" id="PR00035">
    <property type="entry name" value="HTHGNTR"/>
</dbReference>
<dbReference type="InterPro" id="IPR008920">
    <property type="entry name" value="TF_FadR/GntR_C"/>
</dbReference>
<reference evidence="5 6" key="1">
    <citation type="submission" date="2017-06" db="EMBL/GenBank/DDBJ databases">
        <authorList>
            <person name="Kim H.J."/>
            <person name="Triplett B.A."/>
        </authorList>
    </citation>
    <scope>NUCLEOTIDE SEQUENCE [LARGE SCALE GENOMIC DNA]</scope>
    <source>
        <strain evidence="5 6">U15</strain>
    </source>
</reference>
<dbReference type="SUPFAM" id="SSF46785">
    <property type="entry name" value="Winged helix' DNA-binding domain"/>
    <property type="match status" value="1"/>
</dbReference>
<dbReference type="SMART" id="SM00345">
    <property type="entry name" value="HTH_GNTR"/>
    <property type="match status" value="1"/>
</dbReference>
<keyword evidence="6" id="KW-1185">Reference proteome</keyword>
<evidence type="ECO:0000256" key="2">
    <source>
        <dbReference type="ARBA" id="ARBA00023125"/>
    </source>
</evidence>
<evidence type="ECO:0000259" key="4">
    <source>
        <dbReference type="PROSITE" id="PS50949"/>
    </source>
</evidence>
<organism evidence="5 6">
    <name type="scientific">Noviherbaspirillum humi</name>
    <dbReference type="NCBI Taxonomy" id="1688639"/>
    <lineage>
        <taxon>Bacteria</taxon>
        <taxon>Pseudomonadati</taxon>
        <taxon>Pseudomonadota</taxon>
        <taxon>Betaproteobacteria</taxon>
        <taxon>Burkholderiales</taxon>
        <taxon>Oxalobacteraceae</taxon>
        <taxon>Noviherbaspirillum</taxon>
    </lineage>
</organism>
<dbReference type="InterPro" id="IPR000524">
    <property type="entry name" value="Tscrpt_reg_HTH_GntR"/>
</dbReference>
<dbReference type="Pfam" id="PF00392">
    <property type="entry name" value="GntR"/>
    <property type="match status" value="1"/>
</dbReference>
<accession>A0A239KLU7</accession>
<dbReference type="Pfam" id="PF07729">
    <property type="entry name" value="FCD"/>
    <property type="match status" value="1"/>
</dbReference>
<protein>
    <submittedName>
        <fullName evidence="5">Transcriptional regulator, GntR family</fullName>
    </submittedName>
</protein>
<sequence length="241" mass="26382">MELLTRLPGGETDIVKRTVKDQIADKLAYMVLTGLLQPGDELPSERALAGTLQVSRETVRGAIGVLHARGMLEVSQGARTRVVGPGKQTLASSVRALAKLKDKDIDEVAEARAQVEAQVVKLAAARISQADLERLRGLVADQRLMLNDPVSFQISDREFHAIVYAACGNELLRDFVSDMYDYALDYRRQALKRKGAIADSVRDHERIVEALASGDPKQAEAAFASHLDHVHTTTVREMGAE</sequence>
<dbReference type="RefSeq" id="WP_176442561.1">
    <property type="nucleotide sequence ID" value="NZ_FZOT01000016.1"/>
</dbReference>
<keyword evidence="3" id="KW-0804">Transcription</keyword>
<dbReference type="InterPro" id="IPR036390">
    <property type="entry name" value="WH_DNA-bd_sf"/>
</dbReference>
<dbReference type="Gene3D" id="1.20.120.530">
    <property type="entry name" value="GntR ligand-binding domain-like"/>
    <property type="match status" value="1"/>
</dbReference>
<dbReference type="AlphaFoldDB" id="A0A239KLU7"/>
<dbReference type="Gene3D" id="1.10.10.10">
    <property type="entry name" value="Winged helix-like DNA-binding domain superfamily/Winged helix DNA-binding domain"/>
    <property type="match status" value="1"/>
</dbReference>
<dbReference type="EMBL" id="FZOT01000016">
    <property type="protein sequence ID" value="SNT19367.1"/>
    <property type="molecule type" value="Genomic_DNA"/>
</dbReference>
<keyword evidence="2" id="KW-0238">DNA-binding</keyword>
<evidence type="ECO:0000256" key="1">
    <source>
        <dbReference type="ARBA" id="ARBA00023015"/>
    </source>
</evidence>
<dbReference type="PANTHER" id="PTHR43537:SF5">
    <property type="entry name" value="UXU OPERON TRANSCRIPTIONAL REGULATOR"/>
    <property type="match status" value="1"/>
</dbReference>